<dbReference type="AlphaFoldDB" id="A0A2M8KXT1"/>
<dbReference type="Proteomes" id="UP000229098">
    <property type="component" value="Unassembled WGS sequence"/>
</dbReference>
<name>A0A2M8KXT1_9BACT</name>
<sequence length="258" mass="27479">MQSIKKQPFRAGHIFLTTGFLLLLLILLFTGSNSTQAVPGPVNGDGSSNFIAKWIDPAGNPVPAVCDAGWHEVPPGGATNATPVGVYIAAGKNTEFPDSIGMAVRGTDNYLYYQNCSFSGSAPCTWASNWTQLSGATVLSAPFTYVGSAWDIVVKSTGNQDKHNINWGSGWQGWFTDNSSWVFGTPTETTDAYGNDWEFRRSGSAVQYRCGDLTPLEPDLVTNHQAITINGSRTVGTPLTFTSTVKNQGAGPAGTESQ</sequence>
<organism evidence="1 2">
    <name type="scientific">Candidatus Ryanbacteria bacterium CG10_big_fil_rev_8_21_14_0_10_43_42</name>
    <dbReference type="NCBI Taxonomy" id="1974864"/>
    <lineage>
        <taxon>Bacteria</taxon>
        <taxon>Candidatus Ryaniibacteriota</taxon>
    </lineage>
</organism>
<dbReference type="EMBL" id="PFEF01000003">
    <property type="protein sequence ID" value="PJE64701.1"/>
    <property type="molecule type" value="Genomic_DNA"/>
</dbReference>
<evidence type="ECO:0000313" key="2">
    <source>
        <dbReference type="Proteomes" id="UP000229098"/>
    </source>
</evidence>
<accession>A0A2M8KXT1</accession>
<protein>
    <submittedName>
        <fullName evidence="1">Uncharacterized protein</fullName>
    </submittedName>
</protein>
<proteinExistence type="predicted"/>
<feature type="non-terminal residue" evidence="1">
    <location>
        <position position="258"/>
    </location>
</feature>
<evidence type="ECO:0000313" key="1">
    <source>
        <dbReference type="EMBL" id="PJE64701.1"/>
    </source>
</evidence>
<gene>
    <name evidence="1" type="ORF">COU90_00300</name>
</gene>
<comment type="caution">
    <text evidence="1">The sequence shown here is derived from an EMBL/GenBank/DDBJ whole genome shotgun (WGS) entry which is preliminary data.</text>
</comment>
<reference evidence="2" key="1">
    <citation type="submission" date="2017-09" db="EMBL/GenBank/DDBJ databases">
        <title>Depth-based differentiation of microbial function through sediment-hosted aquifers and enrichment of novel symbionts in the deep terrestrial subsurface.</title>
        <authorList>
            <person name="Probst A.J."/>
            <person name="Ladd B."/>
            <person name="Jarett J.K."/>
            <person name="Geller-Mcgrath D.E."/>
            <person name="Sieber C.M.K."/>
            <person name="Emerson J.B."/>
            <person name="Anantharaman K."/>
            <person name="Thomas B.C."/>
            <person name="Malmstrom R."/>
            <person name="Stieglmeier M."/>
            <person name="Klingl A."/>
            <person name="Woyke T."/>
            <person name="Ryan C.M."/>
            <person name="Banfield J.F."/>
        </authorList>
    </citation>
    <scope>NUCLEOTIDE SEQUENCE [LARGE SCALE GENOMIC DNA]</scope>
</reference>